<protein>
    <submittedName>
        <fullName evidence="1">Uncharacterized protein</fullName>
    </submittedName>
</protein>
<reference evidence="1 2" key="1">
    <citation type="submission" date="2019-05" db="EMBL/GenBank/DDBJ databases">
        <title>Another draft genome of Portunus trituberculatus and its Hox gene families provides insights of decapod evolution.</title>
        <authorList>
            <person name="Jeong J.-H."/>
            <person name="Song I."/>
            <person name="Kim S."/>
            <person name="Choi T."/>
            <person name="Kim D."/>
            <person name="Ryu S."/>
            <person name="Kim W."/>
        </authorList>
    </citation>
    <scope>NUCLEOTIDE SEQUENCE [LARGE SCALE GENOMIC DNA]</scope>
    <source>
        <tissue evidence="1">Muscle</tissue>
    </source>
</reference>
<dbReference type="EMBL" id="VSRR010006475">
    <property type="protein sequence ID" value="MPC44876.1"/>
    <property type="molecule type" value="Genomic_DNA"/>
</dbReference>
<evidence type="ECO:0000313" key="2">
    <source>
        <dbReference type="Proteomes" id="UP000324222"/>
    </source>
</evidence>
<sequence>MMVIPRKNLGGVYADHDLGLHIFFTCPGLCSFTRYPMGGRPSERVVAVKFNVKQKRVIEVSPEHLAEDVPGVVWGDRKGTLLYLEPRKPLREGNGGLNHVHEDQHVRQHPQGFLNTTHYILLGGSMYQLSHLDTYMRVETPTSTRRVATSP</sequence>
<keyword evidence="2" id="KW-1185">Reference proteome</keyword>
<dbReference type="AlphaFoldDB" id="A0A5B7FHI1"/>
<accession>A0A5B7FHI1</accession>
<dbReference type="Proteomes" id="UP000324222">
    <property type="component" value="Unassembled WGS sequence"/>
</dbReference>
<evidence type="ECO:0000313" key="1">
    <source>
        <dbReference type="EMBL" id="MPC44876.1"/>
    </source>
</evidence>
<proteinExistence type="predicted"/>
<gene>
    <name evidence="1" type="ORF">E2C01_038558</name>
</gene>
<organism evidence="1 2">
    <name type="scientific">Portunus trituberculatus</name>
    <name type="common">Swimming crab</name>
    <name type="synonym">Neptunus trituberculatus</name>
    <dbReference type="NCBI Taxonomy" id="210409"/>
    <lineage>
        <taxon>Eukaryota</taxon>
        <taxon>Metazoa</taxon>
        <taxon>Ecdysozoa</taxon>
        <taxon>Arthropoda</taxon>
        <taxon>Crustacea</taxon>
        <taxon>Multicrustacea</taxon>
        <taxon>Malacostraca</taxon>
        <taxon>Eumalacostraca</taxon>
        <taxon>Eucarida</taxon>
        <taxon>Decapoda</taxon>
        <taxon>Pleocyemata</taxon>
        <taxon>Brachyura</taxon>
        <taxon>Eubrachyura</taxon>
        <taxon>Portunoidea</taxon>
        <taxon>Portunidae</taxon>
        <taxon>Portuninae</taxon>
        <taxon>Portunus</taxon>
    </lineage>
</organism>
<comment type="caution">
    <text evidence="1">The sequence shown here is derived from an EMBL/GenBank/DDBJ whole genome shotgun (WGS) entry which is preliminary data.</text>
</comment>
<name>A0A5B7FHI1_PORTR</name>